<comment type="cofactor">
    <cofactor evidence="1">
        <name>Mg(2+)</name>
        <dbReference type="ChEBI" id="CHEBI:18420"/>
    </cofactor>
</comment>
<comment type="caution">
    <text evidence="4">The sequence shown here is derived from an EMBL/GenBank/DDBJ whole genome shotgun (WGS) entry which is preliminary data.</text>
</comment>
<dbReference type="GO" id="GO:0043139">
    <property type="term" value="F:5'-3' DNA helicase activity"/>
    <property type="evidence" value="ECO:0007669"/>
    <property type="project" value="UniProtKB-EC"/>
</dbReference>
<dbReference type="GO" id="GO:0006310">
    <property type="term" value="P:DNA recombination"/>
    <property type="evidence" value="ECO:0007669"/>
    <property type="project" value="UniProtKB-KW"/>
</dbReference>
<dbReference type="EC" id="5.6.2.3" evidence="1"/>
<evidence type="ECO:0000256" key="2">
    <source>
        <dbReference type="SAM" id="MobiDB-lite"/>
    </source>
</evidence>
<dbReference type="GO" id="GO:0005524">
    <property type="term" value="F:ATP binding"/>
    <property type="evidence" value="ECO:0007669"/>
    <property type="project" value="UniProtKB-KW"/>
</dbReference>
<dbReference type="GO" id="GO:0016887">
    <property type="term" value="F:ATP hydrolysis activity"/>
    <property type="evidence" value="ECO:0007669"/>
    <property type="project" value="RHEA"/>
</dbReference>
<dbReference type="Gene3D" id="3.40.50.300">
    <property type="entry name" value="P-loop containing nucleotide triphosphate hydrolases"/>
    <property type="match status" value="2"/>
</dbReference>
<feature type="compositionally biased region" description="Low complexity" evidence="2">
    <location>
        <begin position="1"/>
        <end position="10"/>
    </location>
</feature>
<evidence type="ECO:0000259" key="3">
    <source>
        <dbReference type="SMART" id="SM00382"/>
    </source>
</evidence>
<feature type="compositionally biased region" description="Basic and acidic residues" evidence="2">
    <location>
        <begin position="14"/>
        <end position="30"/>
    </location>
</feature>
<feature type="compositionally biased region" description="Low complexity" evidence="2">
    <location>
        <begin position="38"/>
        <end position="51"/>
    </location>
</feature>
<dbReference type="SMART" id="SM00382">
    <property type="entry name" value="AAA"/>
    <property type="match status" value="1"/>
</dbReference>
<dbReference type="EMBL" id="SPNW01000118">
    <property type="protein sequence ID" value="TIA85244.1"/>
    <property type="molecule type" value="Genomic_DNA"/>
</dbReference>
<dbReference type="CDD" id="cd18037">
    <property type="entry name" value="DEXSc_Pif1_like"/>
    <property type="match status" value="1"/>
</dbReference>
<name>A0A4T0FDV0_9BASI</name>
<keyword evidence="1" id="KW-0067">ATP-binding</keyword>
<feature type="compositionally biased region" description="Acidic residues" evidence="2">
    <location>
        <begin position="368"/>
        <end position="377"/>
    </location>
</feature>
<dbReference type="PANTHER" id="PTHR47642:SF7">
    <property type="entry name" value="ATP-DEPENDENT DNA HELICASE PIF1"/>
    <property type="match status" value="1"/>
</dbReference>
<keyword evidence="1" id="KW-0347">Helicase</keyword>
<dbReference type="Pfam" id="PF05970">
    <property type="entry name" value="PIF1"/>
    <property type="match status" value="1"/>
</dbReference>
<sequence length="513" mass="56051">MPISPSSSSSTKRKRDENSEDSEHRKREMNSAEAAAKSLSPSPSPSLSLSPSQQSAINLILTGTNVFLTGGAGSGKSHLLNAAISHLQALHGRRRVGITATTGVASTHISGVTTHSWSGITNSQLSVSGLVVSIKMDARKLSHWCNTRVLIIDEISMLDGAFLDKLNDVAKRVRKSEKAFGGIQLVFCGDFYQLPPVSLNNRRSFAFESTAWKECALVTAHLTESFRQANDTVFQDILNEARKGALTEKSILQLYQVQRRGTAAAKRSLQPLQVFAKRARVDAANKRQLTNLNNPIHTFVARDKLVKRAALKNVKMALNAAMTLAEEVEICEGAQVMLVKNLDTSRGLVNGAVGVVESVGTYTKLSRDDEDNEDGSEKEDGMILPSLTSSSARKVLYKASSAQDTEGKRGVLVRFHNGLRGIVSPLKVEMEDDVGDTLATRFQLPLILAWATTIHKSQGQTLPSVTVHLDEVFEHGMAYVALSRVRCLDHLQIKGFDKSRFIVDKKVKKFDTS</sequence>
<dbReference type="InterPro" id="IPR003593">
    <property type="entry name" value="AAA+_ATPase"/>
</dbReference>
<comment type="catalytic activity">
    <reaction evidence="1">
        <text>ATP + H2O = ADP + phosphate + H(+)</text>
        <dbReference type="Rhea" id="RHEA:13065"/>
        <dbReference type="ChEBI" id="CHEBI:15377"/>
        <dbReference type="ChEBI" id="CHEBI:15378"/>
        <dbReference type="ChEBI" id="CHEBI:30616"/>
        <dbReference type="ChEBI" id="CHEBI:43474"/>
        <dbReference type="ChEBI" id="CHEBI:456216"/>
        <dbReference type="EC" id="5.6.2.3"/>
    </reaction>
</comment>
<keyword evidence="1" id="KW-0547">Nucleotide-binding</keyword>
<organism evidence="4 5">
    <name type="scientific">Wallemia hederae</name>
    <dbReference type="NCBI Taxonomy" id="1540922"/>
    <lineage>
        <taxon>Eukaryota</taxon>
        <taxon>Fungi</taxon>
        <taxon>Dikarya</taxon>
        <taxon>Basidiomycota</taxon>
        <taxon>Wallemiomycotina</taxon>
        <taxon>Wallemiomycetes</taxon>
        <taxon>Wallemiales</taxon>
        <taxon>Wallemiaceae</taxon>
        <taxon>Wallemia</taxon>
    </lineage>
</organism>
<feature type="domain" description="AAA+ ATPase" evidence="3">
    <location>
        <begin position="62"/>
        <end position="244"/>
    </location>
</feature>
<evidence type="ECO:0000313" key="4">
    <source>
        <dbReference type="EMBL" id="TIA85244.1"/>
    </source>
</evidence>
<dbReference type="CDD" id="cd18809">
    <property type="entry name" value="SF1_C_RecD"/>
    <property type="match status" value="1"/>
</dbReference>
<evidence type="ECO:0000313" key="5">
    <source>
        <dbReference type="Proteomes" id="UP000310189"/>
    </source>
</evidence>
<feature type="region of interest" description="Disordered" evidence="2">
    <location>
        <begin position="1"/>
        <end position="51"/>
    </location>
</feature>
<dbReference type="InterPro" id="IPR027417">
    <property type="entry name" value="P-loop_NTPase"/>
</dbReference>
<dbReference type="PANTHER" id="PTHR47642">
    <property type="entry name" value="ATP-DEPENDENT DNA HELICASE"/>
    <property type="match status" value="1"/>
</dbReference>
<dbReference type="SUPFAM" id="SSF52540">
    <property type="entry name" value="P-loop containing nucleoside triphosphate hydrolases"/>
    <property type="match status" value="2"/>
</dbReference>
<dbReference type="Proteomes" id="UP000310189">
    <property type="component" value="Unassembled WGS sequence"/>
</dbReference>
<keyword evidence="1" id="KW-0227">DNA damage</keyword>
<proteinExistence type="inferred from homology"/>
<feature type="region of interest" description="Disordered" evidence="2">
    <location>
        <begin position="364"/>
        <end position="384"/>
    </location>
</feature>
<accession>A0A4T0FDV0</accession>
<protein>
    <recommendedName>
        <fullName evidence="1">ATP-dependent DNA helicase</fullName>
        <ecNumber evidence="1">5.6.2.3</ecNumber>
    </recommendedName>
</protein>
<dbReference type="AlphaFoldDB" id="A0A4T0FDV0"/>
<keyword evidence="5" id="KW-1185">Reference proteome</keyword>
<dbReference type="GO" id="GO:0000723">
    <property type="term" value="P:telomere maintenance"/>
    <property type="evidence" value="ECO:0007669"/>
    <property type="project" value="InterPro"/>
</dbReference>
<dbReference type="GO" id="GO:0006281">
    <property type="term" value="P:DNA repair"/>
    <property type="evidence" value="ECO:0007669"/>
    <property type="project" value="UniProtKB-KW"/>
</dbReference>
<keyword evidence="1" id="KW-0233">DNA recombination</keyword>
<dbReference type="OrthoDB" id="432234at2759"/>
<dbReference type="Pfam" id="PF21530">
    <property type="entry name" value="Pif1_2B_dom"/>
    <property type="match status" value="1"/>
</dbReference>
<keyword evidence="1" id="KW-0234">DNA repair</keyword>
<gene>
    <name evidence="4" type="ORF">E3P99_04040</name>
</gene>
<dbReference type="InterPro" id="IPR010285">
    <property type="entry name" value="DNA_helicase_pif1-like_DEAD"/>
</dbReference>
<dbReference type="InterPro" id="IPR049163">
    <property type="entry name" value="Pif1-like_2B_dom"/>
</dbReference>
<reference evidence="4 5" key="1">
    <citation type="submission" date="2019-03" db="EMBL/GenBank/DDBJ databases">
        <title>Sequencing 23 genomes of Wallemia ichthyophaga.</title>
        <authorList>
            <person name="Gostincar C."/>
        </authorList>
    </citation>
    <scope>NUCLEOTIDE SEQUENCE [LARGE SCALE GENOMIC DNA]</scope>
    <source>
        <strain evidence="4 5">EXF-5753</strain>
    </source>
</reference>
<evidence type="ECO:0000256" key="1">
    <source>
        <dbReference type="RuleBase" id="RU363044"/>
    </source>
</evidence>
<comment type="similarity">
    <text evidence="1">Belongs to the helicase family.</text>
</comment>
<dbReference type="InterPro" id="IPR051055">
    <property type="entry name" value="PIF1_helicase"/>
</dbReference>
<keyword evidence="1" id="KW-0378">Hydrolase</keyword>